<evidence type="ECO:0008006" key="3">
    <source>
        <dbReference type="Google" id="ProtNLM"/>
    </source>
</evidence>
<organism evidence="1 2">
    <name type="scientific">Salipiger mucosus DSM 16094</name>
    <dbReference type="NCBI Taxonomy" id="1123237"/>
    <lineage>
        <taxon>Bacteria</taxon>
        <taxon>Pseudomonadati</taxon>
        <taxon>Pseudomonadota</taxon>
        <taxon>Alphaproteobacteria</taxon>
        <taxon>Rhodobacterales</taxon>
        <taxon>Roseobacteraceae</taxon>
        <taxon>Salipiger</taxon>
    </lineage>
</organism>
<gene>
    <name evidence="1" type="ORF">Salmuc_01705</name>
</gene>
<dbReference type="AlphaFoldDB" id="S9S128"/>
<evidence type="ECO:0000313" key="1">
    <source>
        <dbReference type="EMBL" id="EPX83930.1"/>
    </source>
</evidence>
<dbReference type="eggNOG" id="COG0457">
    <property type="taxonomic scope" value="Bacteria"/>
</dbReference>
<proteinExistence type="predicted"/>
<name>S9S128_9RHOB</name>
<dbReference type="STRING" id="1123237.Salmuc_01705"/>
<dbReference type="PANTHER" id="PTHR45588">
    <property type="entry name" value="TPR DOMAIN-CONTAINING PROTEIN"/>
    <property type="match status" value="1"/>
</dbReference>
<reference evidence="2" key="1">
    <citation type="journal article" date="2014" name="Stand. Genomic Sci.">
        <title>Genome sequence of the exopolysaccharide-producing Salipiger mucosus type strain (DSM 16094(T)), a moderately halophilic member of the Roseobacter clade.</title>
        <authorList>
            <person name="Riedel T."/>
            <person name="Spring S."/>
            <person name="Fiebig A."/>
            <person name="Petersen J."/>
            <person name="Kyrpides N.C."/>
            <person name="Goker M."/>
            <person name="Klenk H.P."/>
        </authorList>
    </citation>
    <scope>NUCLEOTIDE SEQUENCE [LARGE SCALE GENOMIC DNA]</scope>
    <source>
        <strain evidence="2">DSM 16094</strain>
    </source>
</reference>
<sequence length="484" mass="51776">MLNTLLKTTAAAGVLTLAGAPGWAHTLDAMLEELDPATLGEVNFETSCNEQAQAAFQIGLLLLHHMMYRQSDSAFRAATEADPDCAMAQWGIAMTNFHPLWPGGPTPDEMAAGKAAVDMLSGMQIGTQREQAYVGAVKAFYSGEDLSFPVRLDAWAEKQRAVYDAYPDDIEAAAFDALAQLTVAPRGAEAVPELRDAGQRMDALRTEAPRHPGGYHYAIHAYDHPALAEMGLEVARAYDSIAPKVPHALHMPSHIFTRLGLWAESADWNARSAAAVLEQHEGETIVDHYPHAIDYSIYAHLQAGNVEAAMGLLEDLAAHLNLQDSFGSAYAMAAAPARLPLETGDWAAAAGLPTSMNPALTWERYPQAVGMRWFAVGIGAARSGDLNAARTALDELAGLREMMTERGMGYWVTLGDAQAGAIEAWVALAEGDEARARELMTTAAETEDAVGKAPVTPGHVLPARELLGDLLLELGEPDAAARAF</sequence>
<accession>S9S128</accession>
<dbReference type="EMBL" id="APVH01000013">
    <property type="protein sequence ID" value="EPX83930.1"/>
    <property type="molecule type" value="Genomic_DNA"/>
</dbReference>
<dbReference type="PANTHER" id="PTHR45588:SF1">
    <property type="entry name" value="WW DOMAIN-CONTAINING PROTEIN"/>
    <property type="match status" value="1"/>
</dbReference>
<comment type="caution">
    <text evidence="1">The sequence shown here is derived from an EMBL/GenBank/DDBJ whole genome shotgun (WGS) entry which is preliminary data.</text>
</comment>
<dbReference type="OrthoDB" id="9778494at2"/>
<protein>
    <recommendedName>
        <fullName evidence="3">TPR repeat protein</fullName>
    </recommendedName>
</protein>
<dbReference type="HOGENOM" id="CLU_011527_2_0_5"/>
<dbReference type="Proteomes" id="UP000015347">
    <property type="component" value="Unassembled WGS sequence"/>
</dbReference>
<keyword evidence="2" id="KW-1185">Reference proteome</keyword>
<evidence type="ECO:0000313" key="2">
    <source>
        <dbReference type="Proteomes" id="UP000015347"/>
    </source>
</evidence>
<dbReference type="RefSeq" id="WP_021119954.1">
    <property type="nucleotide sequence ID" value="NZ_KE557274.1"/>
</dbReference>